<evidence type="ECO:0000256" key="5">
    <source>
        <dbReference type="ARBA" id="ARBA00049880"/>
    </source>
</evidence>
<dbReference type="SUPFAM" id="SSF55729">
    <property type="entry name" value="Acyl-CoA N-acyltransferases (Nat)"/>
    <property type="match status" value="1"/>
</dbReference>
<dbReference type="AlphaFoldDB" id="A0A2A2EJL2"/>
<dbReference type="Gene3D" id="3.40.630.30">
    <property type="match status" value="1"/>
</dbReference>
<dbReference type="OrthoDB" id="9799147at2"/>
<sequence length="172" mass="18863">MTAMVFTRPERARSHVDFDGFDCGEPVINGWLNRHGNASNKNGSAALYLSYHKDTGELAGAYTLSSTAVVRSETNAPWMRRNAPMLVPAVLLGQLAVARQYQHQGLAKALVRDAADRTLQLGLHVGIRALVVDPLNDALTEFYGALGFEGFAGEMRMYFRMPNYPQGCSQEG</sequence>
<keyword evidence="3 7" id="KW-0808">Transferase</keyword>
<evidence type="ECO:0000256" key="4">
    <source>
        <dbReference type="ARBA" id="ARBA00023315"/>
    </source>
</evidence>
<evidence type="ECO:0000256" key="2">
    <source>
        <dbReference type="ARBA" id="ARBA00022649"/>
    </source>
</evidence>
<dbReference type="PANTHER" id="PTHR36449">
    <property type="entry name" value="ACETYLTRANSFERASE-RELATED"/>
    <property type="match status" value="1"/>
</dbReference>
<dbReference type="RefSeq" id="WP_095613532.1">
    <property type="nucleotide sequence ID" value="NZ_MVOG01000023.1"/>
</dbReference>
<evidence type="ECO:0000259" key="6">
    <source>
        <dbReference type="PROSITE" id="PS51186"/>
    </source>
</evidence>
<name>A0A2A2EJL2_9BIFI</name>
<dbReference type="InterPro" id="IPR000182">
    <property type="entry name" value="GNAT_dom"/>
</dbReference>
<protein>
    <submittedName>
        <fullName evidence="7">GCN5 family acetyltransferase</fullName>
    </submittedName>
</protein>
<dbReference type="Pfam" id="PF00583">
    <property type="entry name" value="Acetyltransf_1"/>
    <property type="match status" value="1"/>
</dbReference>
<keyword evidence="4" id="KW-0012">Acyltransferase</keyword>
<proteinExistence type="predicted"/>
<dbReference type="Proteomes" id="UP000217986">
    <property type="component" value="Unassembled WGS sequence"/>
</dbReference>
<keyword evidence="1" id="KW-0678">Repressor</keyword>
<dbReference type="PANTHER" id="PTHR36449:SF1">
    <property type="entry name" value="ACETYLTRANSFERASE"/>
    <property type="match status" value="1"/>
</dbReference>
<evidence type="ECO:0000256" key="3">
    <source>
        <dbReference type="ARBA" id="ARBA00022679"/>
    </source>
</evidence>
<dbReference type="EMBL" id="MVOG01000023">
    <property type="protein sequence ID" value="PAU69125.1"/>
    <property type="molecule type" value="Genomic_DNA"/>
</dbReference>
<keyword evidence="2" id="KW-1277">Toxin-antitoxin system</keyword>
<evidence type="ECO:0000313" key="8">
    <source>
        <dbReference type="Proteomes" id="UP000217986"/>
    </source>
</evidence>
<keyword evidence="8" id="KW-1185">Reference proteome</keyword>
<comment type="catalytic activity">
    <reaction evidence="5">
        <text>glycyl-tRNA(Gly) + acetyl-CoA = N-acetylglycyl-tRNA(Gly) + CoA + H(+)</text>
        <dbReference type="Rhea" id="RHEA:81867"/>
        <dbReference type="Rhea" id="RHEA-COMP:9683"/>
        <dbReference type="Rhea" id="RHEA-COMP:19766"/>
        <dbReference type="ChEBI" id="CHEBI:15378"/>
        <dbReference type="ChEBI" id="CHEBI:57287"/>
        <dbReference type="ChEBI" id="CHEBI:57288"/>
        <dbReference type="ChEBI" id="CHEBI:78522"/>
        <dbReference type="ChEBI" id="CHEBI:232036"/>
    </reaction>
</comment>
<feature type="domain" description="N-acetyltransferase" evidence="6">
    <location>
        <begin position="92"/>
        <end position="166"/>
    </location>
</feature>
<evidence type="ECO:0000256" key="1">
    <source>
        <dbReference type="ARBA" id="ARBA00022491"/>
    </source>
</evidence>
<evidence type="ECO:0000313" key="7">
    <source>
        <dbReference type="EMBL" id="PAU69125.1"/>
    </source>
</evidence>
<gene>
    <name evidence="7" type="ORF">B1400_1187</name>
</gene>
<dbReference type="PROSITE" id="PS51186">
    <property type="entry name" value="GNAT"/>
    <property type="match status" value="1"/>
</dbReference>
<organism evidence="7 8">
    <name type="scientific">Bifidobacterium italicum</name>
    <dbReference type="NCBI Taxonomy" id="1960968"/>
    <lineage>
        <taxon>Bacteria</taxon>
        <taxon>Bacillati</taxon>
        <taxon>Actinomycetota</taxon>
        <taxon>Actinomycetes</taxon>
        <taxon>Bifidobacteriales</taxon>
        <taxon>Bifidobacteriaceae</taxon>
        <taxon>Bifidobacterium</taxon>
    </lineage>
</organism>
<dbReference type="InterPro" id="IPR016181">
    <property type="entry name" value="Acyl_CoA_acyltransferase"/>
</dbReference>
<comment type="caution">
    <text evidence="7">The sequence shown here is derived from an EMBL/GenBank/DDBJ whole genome shotgun (WGS) entry which is preliminary data.</text>
</comment>
<reference evidence="7 8" key="1">
    <citation type="journal article" date="2017" name="ISME J.">
        <title>Unveiling bifidobacterial biogeography across the mammalian branch of the tree of life.</title>
        <authorList>
            <person name="Milani C."/>
            <person name="Mangifesta M."/>
            <person name="Mancabelli L."/>
            <person name="Lugli G.A."/>
            <person name="James K."/>
            <person name="Duranti S."/>
            <person name="Turroni F."/>
            <person name="Ferrario C."/>
            <person name="Ossiprandi M.C."/>
            <person name="van Sinderen D."/>
            <person name="Ventura M."/>
        </authorList>
    </citation>
    <scope>NUCLEOTIDE SEQUENCE [LARGE SCALE GENOMIC DNA]</scope>
    <source>
        <strain evidence="7 8">70</strain>
    </source>
</reference>
<dbReference type="GO" id="GO:0016747">
    <property type="term" value="F:acyltransferase activity, transferring groups other than amino-acyl groups"/>
    <property type="evidence" value="ECO:0007669"/>
    <property type="project" value="InterPro"/>
</dbReference>
<accession>A0A2A2EJL2</accession>
<dbReference type="CDD" id="cd04301">
    <property type="entry name" value="NAT_SF"/>
    <property type="match status" value="1"/>
</dbReference>